<protein>
    <submittedName>
        <fullName evidence="2">Uncharacterized protein</fullName>
    </submittedName>
</protein>
<dbReference type="OrthoDB" id="9843950at2"/>
<name>A0A124GA82_9ACTN</name>
<dbReference type="Proteomes" id="UP000053244">
    <property type="component" value="Unassembled WGS sequence"/>
</dbReference>
<proteinExistence type="predicted"/>
<comment type="caution">
    <text evidence="2">The sequence shown here is derived from an EMBL/GenBank/DDBJ whole genome shotgun (WGS) entry which is preliminary data.</text>
</comment>
<dbReference type="RefSeq" id="WP_067694343.1">
    <property type="nucleotide sequence ID" value="NZ_LLZH01000212.1"/>
</dbReference>
<evidence type="ECO:0000313" key="2">
    <source>
        <dbReference type="EMBL" id="KUL31437.1"/>
    </source>
</evidence>
<feature type="region of interest" description="Disordered" evidence="1">
    <location>
        <begin position="1"/>
        <end position="22"/>
    </location>
</feature>
<gene>
    <name evidence="2" type="ORF">ADL15_22135</name>
</gene>
<dbReference type="EMBL" id="LLZH01000212">
    <property type="protein sequence ID" value="KUL31437.1"/>
    <property type="molecule type" value="Genomic_DNA"/>
</dbReference>
<keyword evidence="3" id="KW-1185">Reference proteome</keyword>
<sequence>MADDGGADEGGGPAETTVEEPGRPFEPWFEAYVAAMVKPGVLKPAGPLGVVCEATAGKIADELVAEANQDRWNRFTQKLAIMVFDAYWFDRDDEAWLEEETGGSLAGWLADRLDSQLITMPLGSMGVHCRDAAYELVSGLRASATPDSRTEFVRIFASLLYDSYIGGNWVEVPNTPFWWRAGERR</sequence>
<evidence type="ECO:0000313" key="3">
    <source>
        <dbReference type="Proteomes" id="UP000053244"/>
    </source>
</evidence>
<organism evidence="2 3">
    <name type="scientific">Actinoplanes awajinensis subsp. mycoplanecinus</name>
    <dbReference type="NCBI Taxonomy" id="135947"/>
    <lineage>
        <taxon>Bacteria</taxon>
        <taxon>Bacillati</taxon>
        <taxon>Actinomycetota</taxon>
        <taxon>Actinomycetes</taxon>
        <taxon>Micromonosporales</taxon>
        <taxon>Micromonosporaceae</taxon>
        <taxon>Actinoplanes</taxon>
    </lineage>
</organism>
<evidence type="ECO:0000256" key="1">
    <source>
        <dbReference type="SAM" id="MobiDB-lite"/>
    </source>
</evidence>
<dbReference type="AlphaFoldDB" id="A0A124GA82"/>
<accession>A0A124GA82</accession>
<reference evidence="2 3" key="1">
    <citation type="submission" date="2015-10" db="EMBL/GenBank/DDBJ databases">
        <authorList>
            <person name="Gilbert D.G."/>
        </authorList>
    </citation>
    <scope>NUCLEOTIDE SEQUENCE [LARGE SCALE GENOMIC DNA]</scope>
    <source>
        <strain evidence="2 3">NRRL B-16712</strain>
    </source>
</reference>